<gene>
    <name evidence="2" type="ORF">METZ01_LOCUS148563</name>
</gene>
<keyword evidence="1" id="KW-0472">Membrane</keyword>
<evidence type="ECO:0000256" key="1">
    <source>
        <dbReference type="SAM" id="Phobius"/>
    </source>
</evidence>
<reference evidence="2" key="1">
    <citation type="submission" date="2018-05" db="EMBL/GenBank/DDBJ databases">
        <authorList>
            <person name="Lanie J.A."/>
            <person name="Ng W.-L."/>
            <person name="Kazmierczak K.M."/>
            <person name="Andrzejewski T.M."/>
            <person name="Davidsen T.M."/>
            <person name="Wayne K.J."/>
            <person name="Tettelin H."/>
            <person name="Glass J.I."/>
            <person name="Rusch D."/>
            <person name="Podicherti R."/>
            <person name="Tsui H.-C.T."/>
            <person name="Winkler M.E."/>
        </authorList>
    </citation>
    <scope>NUCLEOTIDE SEQUENCE</scope>
</reference>
<dbReference type="AlphaFoldDB" id="A0A382A2U4"/>
<keyword evidence="1" id="KW-0812">Transmembrane</keyword>
<evidence type="ECO:0000313" key="2">
    <source>
        <dbReference type="EMBL" id="SVA95709.1"/>
    </source>
</evidence>
<keyword evidence="1" id="KW-1133">Transmembrane helix</keyword>
<proteinExistence type="predicted"/>
<dbReference type="EMBL" id="UINC01023641">
    <property type="protein sequence ID" value="SVA95709.1"/>
    <property type="molecule type" value="Genomic_DNA"/>
</dbReference>
<organism evidence="2">
    <name type="scientific">marine metagenome</name>
    <dbReference type="NCBI Taxonomy" id="408172"/>
    <lineage>
        <taxon>unclassified sequences</taxon>
        <taxon>metagenomes</taxon>
        <taxon>ecological metagenomes</taxon>
    </lineage>
</organism>
<accession>A0A382A2U4</accession>
<protein>
    <submittedName>
        <fullName evidence="2">Uncharacterized protein</fullName>
    </submittedName>
</protein>
<feature type="transmembrane region" description="Helical" evidence="1">
    <location>
        <begin position="50"/>
        <end position="68"/>
    </location>
</feature>
<name>A0A382A2U4_9ZZZZ</name>
<feature type="transmembrane region" description="Helical" evidence="1">
    <location>
        <begin position="15"/>
        <end position="38"/>
    </location>
</feature>
<sequence length="118" mass="13402">MQATTLKGLFLDPSFIIILFVILGTIVNILIGVSILPEDKRKKGFKAHRLTFYFVVLSYVMFLWVSHSPTKNEWFEYAVLVYFLLVIPITRRINITFHAILASLGLILLVGVASFSVL</sequence>
<feature type="transmembrane region" description="Helical" evidence="1">
    <location>
        <begin position="97"/>
        <end position="117"/>
    </location>
</feature>
<feature type="transmembrane region" description="Helical" evidence="1">
    <location>
        <begin position="74"/>
        <end position="90"/>
    </location>
</feature>